<proteinExistence type="predicted"/>
<dbReference type="SUPFAM" id="SSF46785">
    <property type="entry name" value="Winged helix' DNA-binding domain"/>
    <property type="match status" value="1"/>
</dbReference>
<keyword evidence="3" id="KW-0804">Transcription</keyword>
<organism evidence="6 7">
    <name type="scientific">Bifidobacterium vespertilionis</name>
    <dbReference type="NCBI Taxonomy" id="2562524"/>
    <lineage>
        <taxon>Bacteria</taxon>
        <taxon>Bacillati</taxon>
        <taxon>Actinomycetota</taxon>
        <taxon>Actinomycetes</taxon>
        <taxon>Bifidobacteriales</taxon>
        <taxon>Bifidobacteriaceae</taxon>
        <taxon>Bifidobacterium</taxon>
    </lineage>
</organism>
<dbReference type="CDD" id="cd07377">
    <property type="entry name" value="WHTH_GntR"/>
    <property type="match status" value="1"/>
</dbReference>
<name>A0A5J5DY31_9BIFI</name>
<evidence type="ECO:0000259" key="4">
    <source>
        <dbReference type="PROSITE" id="PS50949"/>
    </source>
</evidence>
<dbReference type="AlphaFoldDB" id="A0A5J5DY31"/>
<evidence type="ECO:0000256" key="1">
    <source>
        <dbReference type="ARBA" id="ARBA00023015"/>
    </source>
</evidence>
<dbReference type="Proteomes" id="UP000374630">
    <property type="component" value="Unassembled WGS sequence"/>
</dbReference>
<evidence type="ECO:0000313" key="7">
    <source>
        <dbReference type="Proteomes" id="UP000345527"/>
    </source>
</evidence>
<comment type="caution">
    <text evidence="6">The sequence shown here is derived from an EMBL/GenBank/DDBJ whole genome shotgun (WGS) entry which is preliminary data.</text>
</comment>
<keyword evidence="1" id="KW-0805">Transcription regulation</keyword>
<dbReference type="Pfam" id="PF00392">
    <property type="entry name" value="GntR"/>
    <property type="match status" value="1"/>
</dbReference>
<dbReference type="PANTHER" id="PTHR43537:SF45">
    <property type="entry name" value="GNTR FAMILY REGULATORY PROTEIN"/>
    <property type="match status" value="1"/>
</dbReference>
<dbReference type="InterPro" id="IPR000524">
    <property type="entry name" value="Tscrpt_reg_HTH_GntR"/>
</dbReference>
<dbReference type="Gene3D" id="1.20.120.530">
    <property type="entry name" value="GntR ligand-binding domain-like"/>
    <property type="match status" value="1"/>
</dbReference>
<reference evidence="7 8" key="1">
    <citation type="journal article" date="2019" name="Syst. Appl. Microbiol.">
        <title>Characterization of Bifidobacterium species in feaces of the Egyptian fruit bat: Description of B. vespertilionis sp. nov. and B. rousetti sp. nov.</title>
        <authorList>
            <person name="Modesto M."/>
            <person name="Satti M."/>
            <person name="Watanabe K."/>
            <person name="Puglisi E."/>
            <person name="Morelli L."/>
            <person name="Huang C.-H."/>
            <person name="Liou J.-S."/>
            <person name="Miyashita M."/>
            <person name="Tamura T."/>
            <person name="Saito S."/>
            <person name="Mori K."/>
            <person name="Huang L."/>
            <person name="Sciavilla P."/>
            <person name="Sandri C."/>
            <person name="Spiezio C."/>
            <person name="Vitali F."/>
            <person name="Cavalieri D."/>
            <person name="Perpetuini G."/>
            <person name="Tofalo R."/>
            <person name="Bonetti A."/>
            <person name="Arita M."/>
            <person name="Mattarelli P."/>
        </authorList>
    </citation>
    <scope>NUCLEOTIDE SEQUENCE [LARGE SCALE GENOMIC DNA]</scope>
    <source>
        <strain evidence="5 8">RST16</strain>
        <strain evidence="6 7">RST8</strain>
    </source>
</reference>
<protein>
    <submittedName>
        <fullName evidence="6">GntR family transcriptional regulator</fullName>
    </submittedName>
</protein>
<dbReference type="SMART" id="SM00895">
    <property type="entry name" value="FCD"/>
    <property type="match status" value="1"/>
</dbReference>
<dbReference type="SUPFAM" id="SSF48008">
    <property type="entry name" value="GntR ligand-binding domain-like"/>
    <property type="match status" value="1"/>
</dbReference>
<sequence>MDAKLSDRLYDRIKQDILFLKLEPGEAVSMQKLSDIYGGSRTPVREAVVRLEQEGLLIVHPQSKTEVSPISVSRVEQERFVRTSLETACIDDFIRLCNQLTFDTMDHINAIQERCLMREDFKAFLEADNRFHHMIFATAGRELAYDLSMANCAHDLRMRYLGIAMGGQGPFIITEHRAITSAAQRRDAGRMTVLLRDHLGNWARSLDKLRAVCPDGYFVD</sequence>
<dbReference type="GO" id="GO:0003677">
    <property type="term" value="F:DNA binding"/>
    <property type="evidence" value="ECO:0007669"/>
    <property type="project" value="UniProtKB-KW"/>
</dbReference>
<dbReference type="GO" id="GO:0003700">
    <property type="term" value="F:DNA-binding transcription factor activity"/>
    <property type="evidence" value="ECO:0007669"/>
    <property type="project" value="InterPro"/>
</dbReference>
<evidence type="ECO:0000313" key="8">
    <source>
        <dbReference type="Proteomes" id="UP000374630"/>
    </source>
</evidence>
<dbReference type="PANTHER" id="PTHR43537">
    <property type="entry name" value="TRANSCRIPTIONAL REGULATOR, GNTR FAMILY"/>
    <property type="match status" value="1"/>
</dbReference>
<dbReference type="Gene3D" id="1.10.10.10">
    <property type="entry name" value="Winged helix-like DNA-binding domain superfamily/Winged helix DNA-binding domain"/>
    <property type="match status" value="1"/>
</dbReference>
<dbReference type="InterPro" id="IPR011711">
    <property type="entry name" value="GntR_C"/>
</dbReference>
<accession>A0A5J5DY31</accession>
<dbReference type="RefSeq" id="WP_150353415.1">
    <property type="nucleotide sequence ID" value="NZ_JAFEJW010000002.1"/>
</dbReference>
<dbReference type="OrthoDB" id="9816161at2"/>
<evidence type="ECO:0000313" key="6">
    <source>
        <dbReference type="EMBL" id="KAA8824344.1"/>
    </source>
</evidence>
<dbReference type="EMBL" id="RZNZ01000004">
    <property type="protein sequence ID" value="KAA8821399.1"/>
    <property type="molecule type" value="Genomic_DNA"/>
</dbReference>
<dbReference type="PROSITE" id="PS50949">
    <property type="entry name" value="HTH_GNTR"/>
    <property type="match status" value="1"/>
</dbReference>
<feature type="domain" description="HTH gntR-type" evidence="4">
    <location>
        <begin position="3"/>
        <end position="70"/>
    </location>
</feature>
<keyword evidence="2" id="KW-0238">DNA-binding</keyword>
<dbReference type="InterPro" id="IPR036388">
    <property type="entry name" value="WH-like_DNA-bd_sf"/>
</dbReference>
<evidence type="ECO:0000256" key="2">
    <source>
        <dbReference type="ARBA" id="ARBA00023125"/>
    </source>
</evidence>
<dbReference type="Pfam" id="PF07729">
    <property type="entry name" value="FCD"/>
    <property type="match status" value="1"/>
</dbReference>
<dbReference type="InterPro" id="IPR036390">
    <property type="entry name" value="WH_DNA-bd_sf"/>
</dbReference>
<dbReference type="InterPro" id="IPR008920">
    <property type="entry name" value="TF_FadR/GntR_C"/>
</dbReference>
<evidence type="ECO:0000256" key="3">
    <source>
        <dbReference type="ARBA" id="ARBA00023163"/>
    </source>
</evidence>
<dbReference type="EMBL" id="RZOA01000003">
    <property type="protein sequence ID" value="KAA8824344.1"/>
    <property type="molecule type" value="Genomic_DNA"/>
</dbReference>
<evidence type="ECO:0000313" key="5">
    <source>
        <dbReference type="EMBL" id="KAA8821399.1"/>
    </source>
</evidence>
<dbReference type="Proteomes" id="UP000345527">
    <property type="component" value="Unassembled WGS sequence"/>
</dbReference>
<gene>
    <name evidence="6" type="ORF">EM848_02410</name>
    <name evidence="5" type="ORF">EMO90_04390</name>
</gene>
<dbReference type="SMART" id="SM00345">
    <property type="entry name" value="HTH_GNTR"/>
    <property type="match status" value="1"/>
</dbReference>
<keyword evidence="8" id="KW-1185">Reference proteome</keyword>